<dbReference type="Pfam" id="PF00011">
    <property type="entry name" value="HSP20"/>
    <property type="match status" value="1"/>
</dbReference>
<evidence type="ECO:0000256" key="1">
    <source>
        <dbReference type="PROSITE-ProRule" id="PRU00285"/>
    </source>
</evidence>
<dbReference type="PROSITE" id="PS01031">
    <property type="entry name" value="SHSP"/>
    <property type="match status" value="1"/>
</dbReference>
<gene>
    <name evidence="4" type="ORF">J0M35_08620</name>
</gene>
<name>A0A8J7P7Q4_9BACT</name>
<organism evidence="4 5">
    <name type="scientific">Candidatus Obscuribacter phosphatis</name>
    <dbReference type="NCBI Taxonomy" id="1906157"/>
    <lineage>
        <taxon>Bacteria</taxon>
        <taxon>Bacillati</taxon>
        <taxon>Candidatus Melainabacteria</taxon>
        <taxon>Candidatus Obscuribacterales</taxon>
        <taxon>Candidatus Obscuribacteraceae</taxon>
        <taxon>Candidatus Obscuribacter</taxon>
    </lineage>
</organism>
<reference evidence="4" key="1">
    <citation type="submission" date="2021-02" db="EMBL/GenBank/DDBJ databases">
        <title>Genome-Resolved Metagenomics of a Microbial Community Performing Photosynthetic Biological Nutrient Removal.</title>
        <authorList>
            <person name="Mcdaniel E.A."/>
        </authorList>
    </citation>
    <scope>NUCLEOTIDE SEQUENCE</scope>
    <source>
        <strain evidence="4">UWPOB_OBS1</strain>
    </source>
</reference>
<comment type="similarity">
    <text evidence="1 2">Belongs to the small heat shock protein (HSP20) family.</text>
</comment>
<dbReference type="InterPro" id="IPR002068">
    <property type="entry name" value="A-crystallin/Hsp20_dom"/>
</dbReference>
<proteinExistence type="inferred from homology"/>
<dbReference type="EMBL" id="JAFLCK010000010">
    <property type="protein sequence ID" value="MBN8660409.1"/>
    <property type="molecule type" value="Genomic_DNA"/>
</dbReference>
<dbReference type="InterPro" id="IPR031107">
    <property type="entry name" value="Small_HSP"/>
</dbReference>
<dbReference type="SUPFAM" id="SSF49764">
    <property type="entry name" value="HSP20-like chaperones"/>
    <property type="match status" value="1"/>
</dbReference>
<evidence type="ECO:0000313" key="5">
    <source>
        <dbReference type="Proteomes" id="UP000664277"/>
    </source>
</evidence>
<protein>
    <submittedName>
        <fullName evidence="4">Hsp20/alpha crystallin family protein</fullName>
    </submittedName>
</protein>
<dbReference type="CDD" id="cd06464">
    <property type="entry name" value="ACD_sHsps-like"/>
    <property type="match status" value="1"/>
</dbReference>
<dbReference type="AlphaFoldDB" id="A0A8J7P7Q4"/>
<evidence type="ECO:0000259" key="3">
    <source>
        <dbReference type="PROSITE" id="PS01031"/>
    </source>
</evidence>
<evidence type="ECO:0000256" key="2">
    <source>
        <dbReference type="RuleBase" id="RU003616"/>
    </source>
</evidence>
<comment type="caution">
    <text evidence="4">The sequence shown here is derived from an EMBL/GenBank/DDBJ whole genome shotgun (WGS) entry which is preliminary data.</text>
</comment>
<accession>A0A8J7P7Q4</accession>
<dbReference type="Gene3D" id="2.60.40.790">
    <property type="match status" value="1"/>
</dbReference>
<dbReference type="InterPro" id="IPR008978">
    <property type="entry name" value="HSP20-like_chaperone"/>
</dbReference>
<dbReference type="Proteomes" id="UP000664277">
    <property type="component" value="Unassembled WGS sequence"/>
</dbReference>
<dbReference type="PANTHER" id="PTHR11527">
    <property type="entry name" value="HEAT-SHOCK PROTEIN 20 FAMILY MEMBER"/>
    <property type="match status" value="1"/>
</dbReference>
<sequence length="145" mass="15994">MLLQKLSDPDVFGSFNELQKIQSQLNRLLTAASKRSSGEFPPANVWTNESGAVVRCEMPGVNAADLEITVVNDTLTIKGEKCQSETDGQNCLRQERGWGRFTRSLQLPFAVDPDKVNASYSNGILQLSLPRAEADKPRRISVSEV</sequence>
<feature type="domain" description="SHSP" evidence="3">
    <location>
        <begin position="34"/>
        <end position="145"/>
    </location>
</feature>
<evidence type="ECO:0000313" key="4">
    <source>
        <dbReference type="EMBL" id="MBN8660409.1"/>
    </source>
</evidence>